<protein>
    <recommendedName>
        <fullName evidence="4">Arsenate reductase</fullName>
    </recommendedName>
</protein>
<dbReference type="Pfam" id="PF03960">
    <property type="entry name" value="ArsC"/>
    <property type="match status" value="1"/>
</dbReference>
<comment type="caution">
    <text evidence="3">The sequence shown here is derived from an EMBL/GenBank/DDBJ whole genome shotgun (WGS) entry which is preliminary data.</text>
</comment>
<dbReference type="InterPro" id="IPR036249">
    <property type="entry name" value="Thioredoxin-like_sf"/>
</dbReference>
<proteinExistence type="inferred from homology"/>
<dbReference type="AlphaFoldDB" id="A0A7C2BBY2"/>
<organism evidence="3">
    <name type="scientific">Pseudomonas graminis</name>
    <dbReference type="NCBI Taxonomy" id="158627"/>
    <lineage>
        <taxon>Bacteria</taxon>
        <taxon>Pseudomonadati</taxon>
        <taxon>Pseudomonadota</taxon>
        <taxon>Gammaproteobacteria</taxon>
        <taxon>Pseudomonadales</taxon>
        <taxon>Pseudomonadaceae</taxon>
        <taxon>Pseudomonas</taxon>
    </lineage>
</organism>
<dbReference type="PANTHER" id="PTHR30041:SF8">
    <property type="entry name" value="PROTEIN YFFB"/>
    <property type="match status" value="1"/>
</dbReference>
<evidence type="ECO:0000313" key="3">
    <source>
        <dbReference type="EMBL" id="HEF25754.1"/>
    </source>
</evidence>
<dbReference type="PROSITE" id="PS51353">
    <property type="entry name" value="ARSC"/>
    <property type="match status" value="1"/>
</dbReference>
<reference evidence="3" key="1">
    <citation type="journal article" date="2020" name="mSystems">
        <title>Genome- and Community-Level Interaction Insights into Carbon Utilization and Element Cycling Functions of Hydrothermarchaeota in Hydrothermal Sediment.</title>
        <authorList>
            <person name="Zhou Z."/>
            <person name="Liu Y."/>
            <person name="Xu W."/>
            <person name="Pan J."/>
            <person name="Luo Z.H."/>
            <person name="Li M."/>
        </authorList>
    </citation>
    <scope>NUCLEOTIDE SEQUENCE [LARGE SCALE GENOMIC DNA]</scope>
    <source>
        <strain evidence="3">SpSt-200</strain>
    </source>
</reference>
<evidence type="ECO:0008006" key="4">
    <source>
        <dbReference type="Google" id="ProtNLM"/>
    </source>
</evidence>
<dbReference type="InterPro" id="IPR006660">
    <property type="entry name" value="Arsenate_reductase-like"/>
</dbReference>
<evidence type="ECO:0000256" key="1">
    <source>
        <dbReference type="ARBA" id="ARBA00007198"/>
    </source>
</evidence>
<accession>A0A7C2BBY2</accession>
<gene>
    <name evidence="3" type="ORF">ENP23_08255</name>
</gene>
<dbReference type="PANTHER" id="PTHR30041">
    <property type="entry name" value="ARSENATE REDUCTASE"/>
    <property type="match status" value="1"/>
</dbReference>
<evidence type="ECO:0000256" key="2">
    <source>
        <dbReference type="PROSITE-ProRule" id="PRU01282"/>
    </source>
</evidence>
<name>A0A7C2BBY2_9PSED</name>
<sequence>MQRKGVELELRDLTREPLTVAELDALIGDRDYRLFLNPKHELYRKRKMKQNPPSRAEALRLMAQEPNLIRRPIVLRGRQIVLGYDEEALSKLAD</sequence>
<dbReference type="SUPFAM" id="SSF52833">
    <property type="entry name" value="Thioredoxin-like"/>
    <property type="match status" value="1"/>
</dbReference>
<dbReference type="EMBL" id="DSIN01000018">
    <property type="protein sequence ID" value="HEF25754.1"/>
    <property type="molecule type" value="Genomic_DNA"/>
</dbReference>
<comment type="similarity">
    <text evidence="1 2">Belongs to the ArsC family.</text>
</comment>
<dbReference type="Gene3D" id="3.40.30.10">
    <property type="entry name" value="Glutaredoxin"/>
    <property type="match status" value="1"/>
</dbReference>